<keyword evidence="1" id="KW-0472">Membrane</keyword>
<dbReference type="Proteomes" id="UP001432180">
    <property type="component" value="Chromosome"/>
</dbReference>
<evidence type="ECO:0000313" key="3">
    <source>
        <dbReference type="EMBL" id="WPL16251.1"/>
    </source>
</evidence>
<dbReference type="EMBL" id="CP121472">
    <property type="protein sequence ID" value="WPL16251.1"/>
    <property type="molecule type" value="Genomic_DNA"/>
</dbReference>
<dbReference type="InterPro" id="IPR050228">
    <property type="entry name" value="Carboxylesterase_BioH"/>
</dbReference>
<proteinExistence type="predicted"/>
<sequence>MGSAPATFQVFRAAGSAFTGTLSATPSSQQPVRPLWRPWHWLPLLLGLAALIHGGLLLHGMAAGVDVSSERLGDLPLMLYLPQLDASSQSTAQPTVVIAHGFAGSHQLMRSFALNLARNGYVVVSLDFPGHGDHRAPLGGNLGSPERLTSLLDALSGAVAFAQGQNPNAGLALLGHSMAGDVLVRYASEHPAVSAIVAVSPYLSEPVDADFAPNLLFVYGAYEPEMIQQQGRQAMAEVAPSGAKAETTYGDPRDGGARRLVIANGVEHIGVLFNGQSQREALDWLDVSFGRRAPDQPPARPILTAGVGLGWLYAGLGLLAWPLSLLLPPMASRPLGAGLRWRKLIIAGLGPAVLTPLLLWPMPSDFLPLLIGDYLALHFLLYGLVTWGALALIGALPEWSEVARASRASTPVVLMMGSAVWLIYAIGGFGWPTDAFVASFFPPLERLPSLMVLLVGSFLYASADAWLVHGQMGARGAGLFTKVLFLLSLVLAVALNLNELFFLVIIVPAILLLFFVYGWLGFLSYRRTWQPFLGAAASACVFALTVTATFPVVA</sequence>
<feature type="transmembrane region" description="Helical" evidence="1">
    <location>
        <begin position="374"/>
        <end position="396"/>
    </location>
</feature>
<feature type="transmembrane region" description="Helical" evidence="1">
    <location>
        <begin position="479"/>
        <end position="495"/>
    </location>
</feature>
<protein>
    <submittedName>
        <fullName evidence="3">Acetoin dehydrogenase E2 subunit dihydrolipoyllysine-residue acetyltransferase</fullName>
    </submittedName>
</protein>
<evidence type="ECO:0000259" key="2">
    <source>
        <dbReference type="Pfam" id="PF12146"/>
    </source>
</evidence>
<name>A0ABZ0S5D4_9GAMM</name>
<keyword evidence="1" id="KW-1133">Transmembrane helix</keyword>
<gene>
    <name evidence="3" type="ORF">Thiowin_01204</name>
</gene>
<dbReference type="PANTHER" id="PTHR43194:SF5">
    <property type="entry name" value="PIMELOYL-[ACYL-CARRIER PROTEIN] METHYL ESTER ESTERASE"/>
    <property type="match status" value="1"/>
</dbReference>
<accession>A0ABZ0S5D4</accession>
<feature type="transmembrane region" description="Helical" evidence="1">
    <location>
        <begin position="501"/>
        <end position="520"/>
    </location>
</feature>
<feature type="transmembrane region" description="Helical" evidence="1">
    <location>
        <begin position="532"/>
        <end position="553"/>
    </location>
</feature>
<keyword evidence="1" id="KW-0812">Transmembrane</keyword>
<feature type="transmembrane region" description="Helical" evidence="1">
    <location>
        <begin position="344"/>
        <end position="362"/>
    </location>
</feature>
<dbReference type="SUPFAM" id="SSF53474">
    <property type="entry name" value="alpha/beta-Hydrolases"/>
    <property type="match status" value="1"/>
</dbReference>
<feature type="transmembrane region" description="Helical" evidence="1">
    <location>
        <begin position="408"/>
        <end position="427"/>
    </location>
</feature>
<dbReference type="InterPro" id="IPR029058">
    <property type="entry name" value="AB_hydrolase_fold"/>
</dbReference>
<keyword evidence="4" id="KW-1185">Reference proteome</keyword>
<dbReference type="PANTHER" id="PTHR43194">
    <property type="entry name" value="HYDROLASE ALPHA/BETA FOLD FAMILY"/>
    <property type="match status" value="1"/>
</dbReference>
<feature type="transmembrane region" description="Helical" evidence="1">
    <location>
        <begin position="447"/>
        <end position="467"/>
    </location>
</feature>
<feature type="domain" description="Serine aminopeptidase S33" evidence="2">
    <location>
        <begin position="93"/>
        <end position="208"/>
    </location>
</feature>
<dbReference type="InterPro" id="IPR022742">
    <property type="entry name" value="Hydrolase_4"/>
</dbReference>
<evidence type="ECO:0000313" key="4">
    <source>
        <dbReference type="Proteomes" id="UP001432180"/>
    </source>
</evidence>
<evidence type="ECO:0000256" key="1">
    <source>
        <dbReference type="SAM" id="Phobius"/>
    </source>
</evidence>
<reference evidence="3 4" key="1">
    <citation type="journal article" date="2023" name="Microorganisms">
        <title>Thiorhodovibrio frisius and Trv. litoralis spp. nov., Two Novel Members from a Clade of Fastidious Purple Sulfur Bacteria That Exhibit Unique Red-Shifted Light-Harvesting Capabilities.</title>
        <authorList>
            <person name="Methner A."/>
            <person name="Kuzyk S.B."/>
            <person name="Petersen J."/>
            <person name="Bauer S."/>
            <person name="Brinkmann H."/>
            <person name="Sichau K."/>
            <person name="Wanner G."/>
            <person name="Wolf J."/>
            <person name="Neumann-Schaal M."/>
            <person name="Henke P."/>
            <person name="Tank M."/>
            <person name="Sproer C."/>
            <person name="Bunk B."/>
            <person name="Overmann J."/>
        </authorList>
    </citation>
    <scope>NUCLEOTIDE SEQUENCE [LARGE SCALE GENOMIC DNA]</scope>
    <source>
        <strain evidence="3 4">DSM 6702</strain>
    </source>
</reference>
<feature type="transmembrane region" description="Helical" evidence="1">
    <location>
        <begin position="302"/>
        <end position="323"/>
    </location>
</feature>
<organism evidence="3 4">
    <name type="scientific">Thiorhodovibrio winogradskyi</name>
    <dbReference type="NCBI Taxonomy" id="77007"/>
    <lineage>
        <taxon>Bacteria</taxon>
        <taxon>Pseudomonadati</taxon>
        <taxon>Pseudomonadota</taxon>
        <taxon>Gammaproteobacteria</taxon>
        <taxon>Chromatiales</taxon>
        <taxon>Chromatiaceae</taxon>
        <taxon>Thiorhodovibrio</taxon>
    </lineage>
</organism>
<dbReference type="Gene3D" id="3.40.50.1820">
    <property type="entry name" value="alpha/beta hydrolase"/>
    <property type="match status" value="1"/>
</dbReference>
<dbReference type="Pfam" id="PF12146">
    <property type="entry name" value="Hydrolase_4"/>
    <property type="match status" value="1"/>
</dbReference>